<comment type="caution">
    <text evidence="2">The sequence shown here is derived from an EMBL/GenBank/DDBJ whole genome shotgun (WGS) entry which is preliminary data.</text>
</comment>
<accession>A0ABQ5AND5</accession>
<organism evidence="2 3">
    <name type="scientific">Tanacetum coccineum</name>
    <dbReference type="NCBI Taxonomy" id="301880"/>
    <lineage>
        <taxon>Eukaryota</taxon>
        <taxon>Viridiplantae</taxon>
        <taxon>Streptophyta</taxon>
        <taxon>Embryophyta</taxon>
        <taxon>Tracheophyta</taxon>
        <taxon>Spermatophyta</taxon>
        <taxon>Magnoliopsida</taxon>
        <taxon>eudicotyledons</taxon>
        <taxon>Gunneridae</taxon>
        <taxon>Pentapetalae</taxon>
        <taxon>asterids</taxon>
        <taxon>campanulids</taxon>
        <taxon>Asterales</taxon>
        <taxon>Asteraceae</taxon>
        <taxon>Asteroideae</taxon>
        <taxon>Anthemideae</taxon>
        <taxon>Anthemidinae</taxon>
        <taxon>Tanacetum</taxon>
    </lineage>
</organism>
<reference evidence="2" key="2">
    <citation type="submission" date="2022-01" db="EMBL/GenBank/DDBJ databases">
        <authorList>
            <person name="Yamashiro T."/>
            <person name="Shiraishi A."/>
            <person name="Satake H."/>
            <person name="Nakayama K."/>
        </authorList>
    </citation>
    <scope>NUCLEOTIDE SEQUENCE</scope>
</reference>
<name>A0ABQ5AND5_9ASTR</name>
<dbReference type="Proteomes" id="UP001151760">
    <property type="component" value="Unassembled WGS sequence"/>
</dbReference>
<gene>
    <name evidence="2" type="ORF">Tco_0824296</name>
</gene>
<evidence type="ECO:0000313" key="2">
    <source>
        <dbReference type="EMBL" id="GJT03127.1"/>
    </source>
</evidence>
<sequence length="272" mass="32675">MSYNDIRPIFERVWDHVNTFIPIGSEVEKESSKPSKRETSKTVEEEMVEKEDVKPDPVMSEKKVVGTRRKILARRRANEKQVEDISKRQKKEKEFDYFKQEKEDISKRQKKEKEFEEESVTLKFLSVRYPIVNWEYQLPSRMEITDMEVYKLTRADGTVSFHGGTESLFRRLDRDDLKGDLRMMFDPDEQDEIWKNQESWKVLRWRLYENSGVHSVFLIDTPMEINMLVEKKYPLKKEILEKMINLKLQAEEESTMAFELIKFTRSQIVEKQ</sequence>
<dbReference type="EMBL" id="BQNB010012401">
    <property type="protein sequence ID" value="GJT03127.1"/>
    <property type="molecule type" value="Genomic_DNA"/>
</dbReference>
<feature type="region of interest" description="Disordered" evidence="1">
    <location>
        <begin position="26"/>
        <end position="65"/>
    </location>
</feature>
<evidence type="ECO:0000256" key="1">
    <source>
        <dbReference type="SAM" id="MobiDB-lite"/>
    </source>
</evidence>
<protein>
    <submittedName>
        <fullName evidence="2">Uncharacterized protein</fullName>
    </submittedName>
</protein>
<feature type="compositionally biased region" description="Basic and acidic residues" evidence="1">
    <location>
        <begin position="26"/>
        <end position="64"/>
    </location>
</feature>
<evidence type="ECO:0000313" key="3">
    <source>
        <dbReference type="Proteomes" id="UP001151760"/>
    </source>
</evidence>
<reference evidence="2" key="1">
    <citation type="journal article" date="2022" name="Int. J. Mol. Sci.">
        <title>Draft Genome of Tanacetum Coccineum: Genomic Comparison of Closely Related Tanacetum-Family Plants.</title>
        <authorList>
            <person name="Yamashiro T."/>
            <person name="Shiraishi A."/>
            <person name="Nakayama K."/>
            <person name="Satake H."/>
        </authorList>
    </citation>
    <scope>NUCLEOTIDE SEQUENCE</scope>
</reference>
<proteinExistence type="predicted"/>
<keyword evidence="3" id="KW-1185">Reference proteome</keyword>